<feature type="chain" id="PRO_5020235345" evidence="4">
    <location>
        <begin position="23"/>
        <end position="161"/>
    </location>
</feature>
<dbReference type="SMART" id="SM00028">
    <property type="entry name" value="TPR"/>
    <property type="match status" value="1"/>
</dbReference>
<organism evidence="5 6">
    <name type="scientific">Paucimonas lemoignei</name>
    <name type="common">Pseudomonas lemoignei</name>
    <dbReference type="NCBI Taxonomy" id="29443"/>
    <lineage>
        <taxon>Bacteria</taxon>
        <taxon>Pseudomonadati</taxon>
        <taxon>Pseudomonadota</taxon>
        <taxon>Betaproteobacteria</taxon>
        <taxon>Burkholderiales</taxon>
        <taxon>Burkholderiaceae</taxon>
        <taxon>Paucimonas</taxon>
    </lineage>
</organism>
<dbReference type="Gene3D" id="1.25.40.10">
    <property type="entry name" value="Tetratricopeptide repeat domain"/>
    <property type="match status" value="1"/>
</dbReference>
<comment type="caution">
    <text evidence="5">The sequence shown here is derived from an EMBL/GenBank/DDBJ whole genome shotgun (WGS) entry which is preliminary data.</text>
</comment>
<evidence type="ECO:0000256" key="3">
    <source>
        <dbReference type="PROSITE-ProRule" id="PRU00339"/>
    </source>
</evidence>
<dbReference type="OrthoDB" id="8741349at2"/>
<evidence type="ECO:0000313" key="6">
    <source>
        <dbReference type="Proteomes" id="UP000295382"/>
    </source>
</evidence>
<keyword evidence="4" id="KW-0732">Signal</keyword>
<dbReference type="PROSITE" id="PS51257">
    <property type="entry name" value="PROKAR_LIPOPROTEIN"/>
    <property type="match status" value="1"/>
</dbReference>
<reference evidence="5 6" key="1">
    <citation type="submission" date="2019-03" db="EMBL/GenBank/DDBJ databases">
        <title>Genomic Encyclopedia of Type Strains, Phase IV (KMG-IV): sequencing the most valuable type-strain genomes for metagenomic binning, comparative biology and taxonomic classification.</title>
        <authorList>
            <person name="Goeker M."/>
        </authorList>
    </citation>
    <scope>NUCLEOTIDE SEQUENCE [LARGE SCALE GENOMIC DNA]</scope>
    <source>
        <strain evidence="5 6">DSM 7445</strain>
    </source>
</reference>
<dbReference type="SUPFAM" id="SSF48452">
    <property type="entry name" value="TPR-like"/>
    <property type="match status" value="1"/>
</dbReference>
<evidence type="ECO:0000256" key="2">
    <source>
        <dbReference type="ARBA" id="ARBA00022803"/>
    </source>
</evidence>
<dbReference type="PROSITE" id="PS50005">
    <property type="entry name" value="TPR"/>
    <property type="match status" value="1"/>
</dbReference>
<dbReference type="PROSITE" id="PS50293">
    <property type="entry name" value="TPR_REGION"/>
    <property type="match status" value="1"/>
</dbReference>
<dbReference type="InterPro" id="IPR013105">
    <property type="entry name" value="TPR_2"/>
</dbReference>
<proteinExistence type="predicted"/>
<dbReference type="EMBL" id="SLZQ01000004">
    <property type="protein sequence ID" value="TCS37540.1"/>
    <property type="molecule type" value="Genomic_DNA"/>
</dbReference>
<dbReference type="AlphaFoldDB" id="A0A4V2UIU5"/>
<keyword evidence="6" id="KW-1185">Reference proteome</keyword>
<accession>A0A4V2UIU5</accession>
<dbReference type="Pfam" id="PF07719">
    <property type="entry name" value="TPR_2"/>
    <property type="match status" value="1"/>
</dbReference>
<evidence type="ECO:0000313" key="5">
    <source>
        <dbReference type="EMBL" id="TCS37540.1"/>
    </source>
</evidence>
<feature type="signal peptide" evidence="4">
    <location>
        <begin position="1"/>
        <end position="22"/>
    </location>
</feature>
<dbReference type="InterPro" id="IPR011990">
    <property type="entry name" value="TPR-like_helical_dom_sf"/>
</dbReference>
<keyword evidence="2 3" id="KW-0802">TPR repeat</keyword>
<evidence type="ECO:0000256" key="1">
    <source>
        <dbReference type="ARBA" id="ARBA00022737"/>
    </source>
</evidence>
<feature type="repeat" description="TPR" evidence="3">
    <location>
        <begin position="62"/>
        <end position="95"/>
    </location>
</feature>
<protein>
    <submittedName>
        <fullName evidence="5">Tetratricopeptide repeat protein</fullName>
    </submittedName>
</protein>
<dbReference type="RefSeq" id="WP_132258469.1">
    <property type="nucleotide sequence ID" value="NZ_SLZQ01000004.1"/>
</dbReference>
<dbReference type="Proteomes" id="UP000295382">
    <property type="component" value="Unassembled WGS sequence"/>
</dbReference>
<keyword evidence="1" id="KW-0677">Repeat</keyword>
<dbReference type="InterPro" id="IPR019734">
    <property type="entry name" value="TPR_rpt"/>
</dbReference>
<evidence type="ECO:0000256" key="4">
    <source>
        <dbReference type="SAM" id="SignalP"/>
    </source>
</evidence>
<sequence length="161" mass="17623">MTRRLATLLVPVLLLSGCAAFSGHDDDLYSLRRDAQVAYAGDQDERAEKLLLGVTRAVPNDVEAWFYLGNLYARTNRPDQAAQAYQKALMLNGNDAKVWHNLGVVRLREAWAALIQAYNAGPSDDPLHARLEALISGMEKLPLDGLSRTAKPASPAPAKKQ</sequence>
<gene>
    <name evidence="5" type="ORF">EDC30_104344</name>
</gene>
<name>A0A4V2UIU5_PAULE</name>